<keyword evidence="4" id="KW-0863">Zinc-finger</keyword>
<evidence type="ECO:0000256" key="3">
    <source>
        <dbReference type="ARBA" id="ARBA00022737"/>
    </source>
</evidence>
<dbReference type="PROSITE" id="PS00028">
    <property type="entry name" value="ZINC_FINGER_C2H2_1"/>
    <property type="match status" value="4"/>
</dbReference>
<keyword evidence="10" id="KW-1185">Reference proteome</keyword>
<evidence type="ECO:0000256" key="6">
    <source>
        <dbReference type="ARBA" id="ARBA00023125"/>
    </source>
</evidence>
<dbReference type="InterPro" id="IPR050331">
    <property type="entry name" value="Zinc_finger"/>
</dbReference>
<dbReference type="GO" id="GO:0003677">
    <property type="term" value="F:DNA binding"/>
    <property type="evidence" value="ECO:0007669"/>
    <property type="project" value="UniProtKB-KW"/>
</dbReference>
<comment type="subcellular location">
    <subcellularLocation>
        <location evidence="1">Nucleus</location>
    </subcellularLocation>
</comment>
<keyword evidence="2" id="KW-0479">Metal-binding</keyword>
<evidence type="ECO:0000313" key="10">
    <source>
        <dbReference type="Proteomes" id="UP000749559"/>
    </source>
</evidence>
<dbReference type="PANTHER" id="PTHR16515">
    <property type="entry name" value="PR DOMAIN ZINC FINGER PROTEIN"/>
    <property type="match status" value="1"/>
</dbReference>
<evidence type="ECO:0000313" key="9">
    <source>
        <dbReference type="EMBL" id="CAH1777391.1"/>
    </source>
</evidence>
<feature type="region of interest" description="Disordered" evidence="8">
    <location>
        <begin position="128"/>
        <end position="157"/>
    </location>
</feature>
<accession>A0A8J1TGK7</accession>
<dbReference type="EMBL" id="CAIIXF020000002">
    <property type="protein sequence ID" value="CAH1777391.1"/>
    <property type="molecule type" value="Genomic_DNA"/>
</dbReference>
<evidence type="ECO:0000256" key="8">
    <source>
        <dbReference type="SAM" id="MobiDB-lite"/>
    </source>
</evidence>
<dbReference type="InterPro" id="IPR036236">
    <property type="entry name" value="Znf_C2H2_sf"/>
</dbReference>
<name>A0A8J1TGK7_OWEFU</name>
<keyword evidence="7" id="KW-0539">Nucleus</keyword>
<evidence type="ECO:0000256" key="2">
    <source>
        <dbReference type="ARBA" id="ARBA00022723"/>
    </source>
</evidence>
<keyword evidence="3" id="KW-0677">Repeat</keyword>
<dbReference type="Proteomes" id="UP000749559">
    <property type="component" value="Unassembled WGS sequence"/>
</dbReference>
<evidence type="ECO:0000256" key="5">
    <source>
        <dbReference type="ARBA" id="ARBA00022833"/>
    </source>
</evidence>
<dbReference type="OrthoDB" id="2687452at2759"/>
<proteinExistence type="predicted"/>
<comment type="caution">
    <text evidence="9">The sequence shown here is derived from an EMBL/GenBank/DDBJ whole genome shotgun (WGS) entry which is preliminary data.</text>
</comment>
<dbReference type="Pfam" id="PF00096">
    <property type="entry name" value="zf-C2H2"/>
    <property type="match status" value="1"/>
</dbReference>
<dbReference type="Gene3D" id="3.30.160.60">
    <property type="entry name" value="Classic Zinc Finger"/>
    <property type="match status" value="3"/>
</dbReference>
<dbReference type="SUPFAM" id="SSF57667">
    <property type="entry name" value="beta-beta-alpha zinc fingers"/>
    <property type="match status" value="2"/>
</dbReference>
<keyword evidence="5" id="KW-0862">Zinc</keyword>
<feature type="compositionally biased region" description="Basic residues" evidence="8">
    <location>
        <begin position="139"/>
        <end position="149"/>
    </location>
</feature>
<dbReference type="GO" id="GO:0005634">
    <property type="term" value="C:nucleus"/>
    <property type="evidence" value="ECO:0007669"/>
    <property type="project" value="UniProtKB-SubCell"/>
</dbReference>
<reference evidence="9" key="1">
    <citation type="submission" date="2022-03" db="EMBL/GenBank/DDBJ databases">
        <authorList>
            <person name="Martin C."/>
        </authorList>
    </citation>
    <scope>NUCLEOTIDE SEQUENCE</scope>
</reference>
<dbReference type="GO" id="GO:0008270">
    <property type="term" value="F:zinc ion binding"/>
    <property type="evidence" value="ECO:0007669"/>
    <property type="project" value="UniProtKB-KW"/>
</dbReference>
<evidence type="ECO:0000256" key="1">
    <source>
        <dbReference type="ARBA" id="ARBA00004123"/>
    </source>
</evidence>
<protein>
    <submittedName>
        <fullName evidence="9">Uncharacterized protein</fullName>
    </submittedName>
</protein>
<dbReference type="PANTHER" id="PTHR16515:SF49">
    <property type="entry name" value="GASTRULA ZINC FINGER PROTEIN XLCGF49.1-LIKE-RELATED"/>
    <property type="match status" value="1"/>
</dbReference>
<dbReference type="PROSITE" id="PS50157">
    <property type="entry name" value="ZINC_FINGER_C2H2_2"/>
    <property type="match status" value="4"/>
</dbReference>
<sequence length="392" mass="44658">MMSQITEINPSAVESLEMQTIQVTYSDSSQSEDVHVTNAQTVIEFTNLKQVPEQTLSGEPTIEEPSDSDITEKEQTLDPANVVKGANIRALTDAPSTTKDVNEVGNRYESLRPKRNKRLVDVPIITVNPQKGQKANSKGAHKRKTKKRKTQDEDLKKAKIVQENNLSNEQVDDDNLTVYVMEECNATTHGPILMKANPDAPGCTCLVHIKQEQVDNDDQCDVTIDNEPETVGCEYNLLTMDSTSLEKGGKNLRKLKRRNFRKLAADEDEAVPVVTETKKFKCSICPKAFNRKYRLEEHEMTHTGVKQFRCTLCEASFFKAFSLTLHHRKKHKGETFSCINCQEIFHDFRSYEKHNKTHVAHECKFCDKTFNSLNRLEKHEIIHTGEKPFKCE</sequence>
<feature type="non-terminal residue" evidence="9">
    <location>
        <position position="1"/>
    </location>
</feature>
<dbReference type="GO" id="GO:0000122">
    <property type="term" value="P:negative regulation of transcription by RNA polymerase II"/>
    <property type="evidence" value="ECO:0007669"/>
    <property type="project" value="UniProtKB-ARBA"/>
</dbReference>
<gene>
    <name evidence="9" type="ORF">OFUS_LOCUS4442</name>
</gene>
<dbReference type="FunFam" id="3.30.160.60:FF:001465">
    <property type="entry name" value="Zinc finger protein 560"/>
    <property type="match status" value="1"/>
</dbReference>
<dbReference type="InterPro" id="IPR013087">
    <property type="entry name" value="Znf_C2H2_type"/>
</dbReference>
<keyword evidence="6" id="KW-0238">DNA-binding</keyword>
<dbReference type="AlphaFoldDB" id="A0A8J1TGK7"/>
<organism evidence="9 10">
    <name type="scientific">Owenia fusiformis</name>
    <name type="common">Polychaete worm</name>
    <dbReference type="NCBI Taxonomy" id="6347"/>
    <lineage>
        <taxon>Eukaryota</taxon>
        <taxon>Metazoa</taxon>
        <taxon>Spiralia</taxon>
        <taxon>Lophotrochozoa</taxon>
        <taxon>Annelida</taxon>
        <taxon>Polychaeta</taxon>
        <taxon>Sedentaria</taxon>
        <taxon>Canalipalpata</taxon>
        <taxon>Sabellida</taxon>
        <taxon>Oweniida</taxon>
        <taxon>Oweniidae</taxon>
        <taxon>Owenia</taxon>
    </lineage>
</organism>
<dbReference type="SMART" id="SM00355">
    <property type="entry name" value="ZnF_C2H2"/>
    <property type="match status" value="4"/>
</dbReference>
<evidence type="ECO:0000256" key="7">
    <source>
        <dbReference type="ARBA" id="ARBA00023242"/>
    </source>
</evidence>
<evidence type="ECO:0000256" key="4">
    <source>
        <dbReference type="ARBA" id="ARBA00022771"/>
    </source>
</evidence>